<evidence type="ECO:0000313" key="4">
    <source>
        <dbReference type="Proteomes" id="UP000273828"/>
    </source>
</evidence>
<reference evidence="3 4" key="1">
    <citation type="submission" date="2018-10" db="EMBL/GenBank/DDBJ databases">
        <title>Natrarchaeobius chitinivorans gen. nov., sp. nov., and Natrarchaeobius haloalkaliphilus sp. nov., alkaliphilic, chitin-utilizing haloarchaea from hypersaline alkaline lakes.</title>
        <authorList>
            <person name="Sorokin D.Y."/>
            <person name="Elcheninov A.G."/>
            <person name="Kostrikina N.A."/>
            <person name="Bale N.J."/>
            <person name="Sinninghe Damste J.S."/>
            <person name="Khijniak T.V."/>
            <person name="Kublanov I.V."/>
            <person name="Toshchakov S.V."/>
        </authorList>
    </citation>
    <scope>NUCLEOTIDE SEQUENCE [LARGE SCALE GENOMIC DNA]</scope>
    <source>
        <strain evidence="3 4">AArcht-Sl</strain>
    </source>
</reference>
<gene>
    <name evidence="3" type="ORF">EA462_09925</name>
</gene>
<dbReference type="EMBL" id="REFY01000003">
    <property type="protein sequence ID" value="RQG90286.1"/>
    <property type="molecule type" value="Genomic_DNA"/>
</dbReference>
<keyword evidence="4" id="KW-1185">Reference proteome</keyword>
<feature type="region of interest" description="Disordered" evidence="1">
    <location>
        <begin position="180"/>
        <end position="200"/>
    </location>
</feature>
<proteinExistence type="predicted"/>
<organism evidence="3 4">
    <name type="scientific">Natrarchaeobius halalkaliphilus</name>
    <dbReference type="NCBI Taxonomy" id="1679091"/>
    <lineage>
        <taxon>Archaea</taxon>
        <taxon>Methanobacteriati</taxon>
        <taxon>Methanobacteriota</taxon>
        <taxon>Stenosarchaea group</taxon>
        <taxon>Halobacteria</taxon>
        <taxon>Halobacteriales</taxon>
        <taxon>Natrialbaceae</taxon>
        <taxon>Natrarchaeobius</taxon>
    </lineage>
</organism>
<keyword evidence="2" id="KW-0472">Membrane</keyword>
<protein>
    <submittedName>
        <fullName evidence="3">Uncharacterized protein</fullName>
    </submittedName>
</protein>
<evidence type="ECO:0000313" key="3">
    <source>
        <dbReference type="EMBL" id="RQG90286.1"/>
    </source>
</evidence>
<dbReference type="OrthoDB" id="324613at2157"/>
<keyword evidence="2" id="KW-0812">Transmembrane</keyword>
<accession>A0A3N6M9R3</accession>
<evidence type="ECO:0000256" key="1">
    <source>
        <dbReference type="SAM" id="MobiDB-lite"/>
    </source>
</evidence>
<evidence type="ECO:0000256" key="2">
    <source>
        <dbReference type="SAM" id="Phobius"/>
    </source>
</evidence>
<feature type="transmembrane region" description="Helical" evidence="2">
    <location>
        <begin position="21"/>
        <end position="43"/>
    </location>
</feature>
<keyword evidence="2" id="KW-1133">Transmembrane helix</keyword>
<dbReference type="Proteomes" id="UP000273828">
    <property type="component" value="Unassembled WGS sequence"/>
</dbReference>
<sequence>MRTGRTRTPEATAQRGQVYTLEGLTAAAVVLFALLFAMQAVVITPGTGGAVDRTAQAQNQQELQDALIVAAHADDGEGTLSELVRYWASESEFTARTFDEDFADQFVLGEILDSHLAGSGAGDRYGLEFVYLNESEPERTGVAGSTTTDPSAVTASYTVTIYEGQNMTTLENGAVEPIAENGAIDEEDSRLPPSESSSGPVYNVVEVRVTTW</sequence>
<comment type="caution">
    <text evidence="3">The sequence shown here is derived from an EMBL/GenBank/DDBJ whole genome shotgun (WGS) entry which is preliminary data.</text>
</comment>
<dbReference type="InterPro" id="IPR055712">
    <property type="entry name" value="DUF7288"/>
</dbReference>
<dbReference type="AlphaFoldDB" id="A0A3N6M9R3"/>
<dbReference type="Pfam" id="PF23959">
    <property type="entry name" value="DUF7288"/>
    <property type="match status" value="1"/>
</dbReference>
<dbReference type="RefSeq" id="WP_124178391.1">
    <property type="nucleotide sequence ID" value="NZ_REFY01000003.1"/>
</dbReference>
<name>A0A3N6M9R3_9EURY</name>